<keyword evidence="2" id="KW-1185">Reference proteome</keyword>
<dbReference type="InterPro" id="IPR004401">
    <property type="entry name" value="YbaB/EbfC"/>
</dbReference>
<name>A0ABQ6YR06_9NOCA</name>
<gene>
    <name evidence="1" type="ORF">FNL39_102415</name>
</gene>
<reference evidence="1 2" key="1">
    <citation type="submission" date="2019-07" db="EMBL/GenBank/DDBJ databases">
        <title>Genomic Encyclopedia of Type Strains, Phase IV (KMG-IV): sequencing the most valuable type-strain genomes for metagenomic binning, comparative biology and taxonomic classification.</title>
        <authorList>
            <person name="Goeker M."/>
        </authorList>
    </citation>
    <scope>NUCLEOTIDE SEQUENCE [LARGE SCALE GENOMIC DNA]</scope>
    <source>
        <strain evidence="1 2">DSM 44831</strain>
    </source>
</reference>
<dbReference type="SUPFAM" id="SSF82607">
    <property type="entry name" value="YbaB-like"/>
    <property type="match status" value="1"/>
</dbReference>
<accession>A0ABQ6YR06</accession>
<dbReference type="EMBL" id="VMSD01000002">
    <property type="protein sequence ID" value="KAF0848267.1"/>
    <property type="molecule type" value="Genomic_DNA"/>
</dbReference>
<dbReference type="Gene3D" id="3.30.1310.10">
    <property type="entry name" value="Nucleoid-associated protein YbaB-like domain"/>
    <property type="match status" value="1"/>
</dbReference>
<evidence type="ECO:0000313" key="2">
    <source>
        <dbReference type="Proteomes" id="UP000798951"/>
    </source>
</evidence>
<dbReference type="InterPro" id="IPR036894">
    <property type="entry name" value="YbaB-like_sf"/>
</dbReference>
<dbReference type="RefSeq" id="WP_067982160.1">
    <property type="nucleotide sequence ID" value="NZ_VMSD01000002.1"/>
</dbReference>
<comment type="caution">
    <text evidence="1">The sequence shown here is derived from an EMBL/GenBank/DDBJ whole genome shotgun (WGS) entry which is preliminary data.</text>
</comment>
<dbReference type="Proteomes" id="UP000798951">
    <property type="component" value="Unassembled WGS sequence"/>
</dbReference>
<dbReference type="Pfam" id="PF02575">
    <property type="entry name" value="YbaB_DNA_bd"/>
    <property type="match status" value="1"/>
</dbReference>
<protein>
    <submittedName>
        <fullName evidence="1">YbaB/EbfC DNA-binding family protein</fullName>
    </submittedName>
</protein>
<evidence type="ECO:0000313" key="1">
    <source>
        <dbReference type="EMBL" id="KAF0848267.1"/>
    </source>
</evidence>
<dbReference type="GO" id="GO:0003677">
    <property type="term" value="F:DNA binding"/>
    <property type="evidence" value="ECO:0007669"/>
    <property type="project" value="UniProtKB-KW"/>
</dbReference>
<sequence>MVRSMDELMDRVMRKAYRLQDLSDQLAAIRVRVGAADGAVIVVMDGTGALVDLELTEDISTLTAAEFETAIVAAAEAGAKRALEQHNRIIAEFTEATTS</sequence>
<keyword evidence="1" id="KW-0238">DNA-binding</keyword>
<organism evidence="1 2">
    <name type="scientific">Nocardia caishijiensis</name>
    <dbReference type="NCBI Taxonomy" id="184756"/>
    <lineage>
        <taxon>Bacteria</taxon>
        <taxon>Bacillati</taxon>
        <taxon>Actinomycetota</taxon>
        <taxon>Actinomycetes</taxon>
        <taxon>Mycobacteriales</taxon>
        <taxon>Nocardiaceae</taxon>
        <taxon>Nocardia</taxon>
    </lineage>
</organism>
<proteinExistence type="predicted"/>